<dbReference type="EMBL" id="BAAAJE010000002">
    <property type="protein sequence ID" value="GAA1131147.1"/>
    <property type="molecule type" value="Genomic_DNA"/>
</dbReference>
<dbReference type="Gene3D" id="3.40.50.150">
    <property type="entry name" value="Vaccinia Virus protein VP39"/>
    <property type="match status" value="1"/>
</dbReference>
<evidence type="ECO:0008006" key="3">
    <source>
        <dbReference type="Google" id="ProtNLM"/>
    </source>
</evidence>
<dbReference type="InterPro" id="IPR029063">
    <property type="entry name" value="SAM-dependent_MTases_sf"/>
</dbReference>
<dbReference type="Proteomes" id="UP001499979">
    <property type="component" value="Unassembled WGS sequence"/>
</dbReference>
<evidence type="ECO:0000313" key="1">
    <source>
        <dbReference type="EMBL" id="GAA1131147.1"/>
    </source>
</evidence>
<name>A0ABP4EWD6_9ACTN</name>
<gene>
    <name evidence="1" type="ORF">GCM10009606_09040</name>
</gene>
<organism evidence="1 2">
    <name type="scientific">Nocardioides aquiterrae</name>
    <dbReference type="NCBI Taxonomy" id="203799"/>
    <lineage>
        <taxon>Bacteria</taxon>
        <taxon>Bacillati</taxon>
        <taxon>Actinomycetota</taxon>
        <taxon>Actinomycetes</taxon>
        <taxon>Propionibacteriales</taxon>
        <taxon>Nocardioidaceae</taxon>
        <taxon>Nocardioides</taxon>
    </lineage>
</organism>
<sequence>MSRDWHDWYRGYDDPSSSLSRRLETVRACLESLLRSADRPLRLLSLCAGDGRDTLPVVAATGATVTGVLVELDPVLAGRARAAAPAGLEVRTADAGTAASYAGGVPADVLLACGVFGNVSDDDVARTVTALPSLLAPGGCVIWTRGRRVPQDPSTHAGDPAELVRSLFADAGFEEVSYVADESGFRVGVHEWPGPTRTPPAEGRLFSFV</sequence>
<evidence type="ECO:0000313" key="2">
    <source>
        <dbReference type="Proteomes" id="UP001499979"/>
    </source>
</evidence>
<comment type="caution">
    <text evidence="1">The sequence shown here is derived from an EMBL/GenBank/DDBJ whole genome shotgun (WGS) entry which is preliminary data.</text>
</comment>
<keyword evidence="2" id="KW-1185">Reference proteome</keyword>
<dbReference type="SUPFAM" id="SSF53335">
    <property type="entry name" value="S-adenosyl-L-methionine-dependent methyltransferases"/>
    <property type="match status" value="1"/>
</dbReference>
<proteinExistence type="predicted"/>
<dbReference type="CDD" id="cd02440">
    <property type="entry name" value="AdoMet_MTases"/>
    <property type="match status" value="1"/>
</dbReference>
<protein>
    <recommendedName>
        <fullName evidence="3">Class I SAM-dependent methyltransferase</fullName>
    </recommendedName>
</protein>
<reference evidence="2" key="1">
    <citation type="journal article" date="2019" name="Int. J. Syst. Evol. Microbiol.">
        <title>The Global Catalogue of Microorganisms (GCM) 10K type strain sequencing project: providing services to taxonomists for standard genome sequencing and annotation.</title>
        <authorList>
            <consortium name="The Broad Institute Genomics Platform"/>
            <consortium name="The Broad Institute Genome Sequencing Center for Infectious Disease"/>
            <person name="Wu L."/>
            <person name="Ma J."/>
        </authorList>
    </citation>
    <scope>NUCLEOTIDE SEQUENCE [LARGE SCALE GENOMIC DNA]</scope>
    <source>
        <strain evidence="2">JCM 11813</strain>
    </source>
</reference>
<accession>A0ABP4EWD6</accession>
<dbReference type="RefSeq" id="WP_343906054.1">
    <property type="nucleotide sequence ID" value="NZ_BAAAJE010000002.1"/>
</dbReference>